<dbReference type="STRING" id="37928.SAMN04489742_3224"/>
<evidence type="ECO:0000256" key="1">
    <source>
        <dbReference type="ARBA" id="ARBA00004651"/>
    </source>
</evidence>
<feature type="transmembrane region" description="Helical" evidence="6">
    <location>
        <begin position="256"/>
        <end position="280"/>
    </location>
</feature>
<dbReference type="RefSeq" id="WP_236777412.1">
    <property type="nucleotide sequence ID" value="NZ_CP018863.1"/>
</dbReference>
<dbReference type="InterPro" id="IPR018076">
    <property type="entry name" value="T2SS_GspF_dom"/>
</dbReference>
<proteinExistence type="predicted"/>
<dbReference type="InterPro" id="IPR042094">
    <property type="entry name" value="T2SS_GspF_sf"/>
</dbReference>
<protein>
    <submittedName>
        <fullName evidence="8">Tight adherence protein B</fullName>
    </submittedName>
</protein>
<gene>
    <name evidence="8" type="ORF">SAMN04489742_3224</name>
</gene>
<sequence length="313" mass="33834">MTMGSLLVIGTALILSAALLSVFALQPHGGGIPRDRRRPFEEESTSQLSRFAGSAVRFVEGLLTHYPIRLYRRELLELAGLKLSQADYIILVGSGTLVLGLMCMLLGGVGLALLIAILTPFAAHVLVTVLINQRRTKFNAQLSDTLQLLTGGLRAGHSILRAIDAAAAEADSPTSEEMHRIVTETSLGKDLLHSLNDTSTRMASEDFMWIAQAIQINREVGGDLAEVLDQVSGTIRERTEIKGQIKALAAEGKMSAYILMALPIGIVTLLSVVNPAYIGVLFTEPLGWLLIGVSIVLMIIGALWLRKIIDLKF</sequence>
<keyword evidence="4 6" id="KW-1133">Transmembrane helix</keyword>
<evidence type="ECO:0000256" key="6">
    <source>
        <dbReference type="SAM" id="Phobius"/>
    </source>
</evidence>
<dbReference type="Pfam" id="PF00482">
    <property type="entry name" value="T2SSF"/>
    <property type="match status" value="1"/>
</dbReference>
<evidence type="ECO:0000256" key="3">
    <source>
        <dbReference type="ARBA" id="ARBA00022692"/>
    </source>
</evidence>
<evidence type="ECO:0000259" key="7">
    <source>
        <dbReference type="Pfam" id="PF00482"/>
    </source>
</evidence>
<dbReference type="PANTHER" id="PTHR35007:SF1">
    <property type="entry name" value="PILUS ASSEMBLY PROTEIN"/>
    <property type="match status" value="1"/>
</dbReference>
<keyword evidence="9" id="KW-1185">Reference proteome</keyword>
<accession>A0A1H1F365</accession>
<reference evidence="8 9" key="1">
    <citation type="submission" date="2016-10" db="EMBL/GenBank/DDBJ databases">
        <authorList>
            <person name="de Groot N.N."/>
        </authorList>
    </citation>
    <scope>NUCLEOTIDE SEQUENCE [LARGE SCALE GENOMIC DNA]</scope>
    <source>
        <strain evidence="8 9">DSM 20117</strain>
    </source>
</reference>
<organism evidence="8 9">
    <name type="scientific">Crystallibacter crystallopoietes</name>
    <dbReference type="NCBI Taxonomy" id="37928"/>
    <lineage>
        <taxon>Bacteria</taxon>
        <taxon>Bacillati</taxon>
        <taxon>Actinomycetota</taxon>
        <taxon>Actinomycetes</taxon>
        <taxon>Micrococcales</taxon>
        <taxon>Micrococcaceae</taxon>
        <taxon>Crystallibacter</taxon>
    </lineage>
</organism>
<evidence type="ECO:0000256" key="5">
    <source>
        <dbReference type="ARBA" id="ARBA00023136"/>
    </source>
</evidence>
<dbReference type="EMBL" id="FNKH01000002">
    <property type="protein sequence ID" value="SDQ95340.1"/>
    <property type="molecule type" value="Genomic_DNA"/>
</dbReference>
<dbReference type="Gene3D" id="1.20.81.30">
    <property type="entry name" value="Type II secretion system (T2SS), domain F"/>
    <property type="match status" value="1"/>
</dbReference>
<keyword evidence="2" id="KW-1003">Cell membrane</keyword>
<dbReference type="Proteomes" id="UP000181917">
    <property type="component" value="Unassembled WGS sequence"/>
</dbReference>
<evidence type="ECO:0000256" key="2">
    <source>
        <dbReference type="ARBA" id="ARBA00022475"/>
    </source>
</evidence>
<dbReference type="GO" id="GO:0005886">
    <property type="term" value="C:plasma membrane"/>
    <property type="evidence" value="ECO:0007669"/>
    <property type="project" value="UniProtKB-SubCell"/>
</dbReference>
<comment type="subcellular location">
    <subcellularLocation>
        <location evidence="1">Cell membrane</location>
        <topology evidence="1">Multi-pass membrane protein</topology>
    </subcellularLocation>
</comment>
<evidence type="ECO:0000313" key="9">
    <source>
        <dbReference type="Proteomes" id="UP000181917"/>
    </source>
</evidence>
<feature type="domain" description="Type II secretion system protein GspF" evidence="7">
    <location>
        <begin position="146"/>
        <end position="270"/>
    </location>
</feature>
<dbReference type="PANTHER" id="PTHR35007">
    <property type="entry name" value="INTEGRAL MEMBRANE PROTEIN-RELATED"/>
    <property type="match status" value="1"/>
</dbReference>
<feature type="transmembrane region" description="Helical" evidence="6">
    <location>
        <begin position="286"/>
        <end position="305"/>
    </location>
</feature>
<evidence type="ECO:0000256" key="4">
    <source>
        <dbReference type="ARBA" id="ARBA00022989"/>
    </source>
</evidence>
<keyword evidence="3 6" id="KW-0812">Transmembrane</keyword>
<keyword evidence="5 6" id="KW-0472">Membrane</keyword>
<dbReference type="AlphaFoldDB" id="A0A1H1F365"/>
<evidence type="ECO:0000313" key="8">
    <source>
        <dbReference type="EMBL" id="SDQ95340.1"/>
    </source>
</evidence>
<name>A0A1H1F365_9MICC</name>
<feature type="transmembrane region" description="Helical" evidence="6">
    <location>
        <begin position="113"/>
        <end position="131"/>
    </location>
</feature>